<comment type="similarity">
    <text evidence="1">Belongs to the peptidase S8 family. Furin subfamily.</text>
</comment>
<dbReference type="GO" id="GO:0005737">
    <property type="term" value="C:cytoplasm"/>
    <property type="evidence" value="ECO:0007669"/>
    <property type="project" value="UniProtKB-ARBA"/>
</dbReference>
<dbReference type="PROSITE" id="PS00136">
    <property type="entry name" value="SUBTILASE_ASP"/>
    <property type="match status" value="1"/>
</dbReference>
<dbReference type="CDD" id="cd04059">
    <property type="entry name" value="Peptidases_S8_Protein_convertases_Kexins_Furin-like"/>
    <property type="match status" value="1"/>
</dbReference>
<dbReference type="InterPro" id="IPR023827">
    <property type="entry name" value="Peptidase_S8_Asp-AS"/>
</dbReference>
<evidence type="ECO:0000256" key="7">
    <source>
        <dbReference type="PIRSR" id="PIRSR615500-1"/>
    </source>
</evidence>
<dbReference type="InterPro" id="IPR000209">
    <property type="entry name" value="Peptidase_S8/S53_dom"/>
</dbReference>
<dbReference type="SUPFAM" id="SSF52743">
    <property type="entry name" value="Subtilisin-like"/>
    <property type="match status" value="1"/>
</dbReference>
<keyword evidence="2 8" id="KW-0645">Protease</keyword>
<evidence type="ECO:0000313" key="12">
    <source>
        <dbReference type="EMBL" id="MBF8642807.1"/>
    </source>
</evidence>
<dbReference type="AlphaFoldDB" id="A0A2X2EYS2"/>
<feature type="active site" description="Charge relay system" evidence="7 8">
    <location>
        <position position="377"/>
    </location>
</feature>
<dbReference type="Pfam" id="PF00082">
    <property type="entry name" value="Peptidase_S8"/>
    <property type="match status" value="1"/>
</dbReference>
<evidence type="ECO:0000256" key="8">
    <source>
        <dbReference type="PROSITE-ProRule" id="PRU01240"/>
    </source>
</evidence>
<dbReference type="PRINTS" id="PR00723">
    <property type="entry name" value="SUBTILISIN"/>
</dbReference>
<evidence type="ECO:0000256" key="3">
    <source>
        <dbReference type="ARBA" id="ARBA00022729"/>
    </source>
</evidence>
<evidence type="ECO:0000256" key="10">
    <source>
        <dbReference type="SAM" id="SignalP"/>
    </source>
</evidence>
<feature type="region of interest" description="Disordered" evidence="9">
    <location>
        <begin position="108"/>
        <end position="129"/>
    </location>
</feature>
<accession>A0A2X2EYS2</accession>
<evidence type="ECO:0000256" key="4">
    <source>
        <dbReference type="ARBA" id="ARBA00022801"/>
    </source>
</evidence>
<evidence type="ECO:0000313" key="14">
    <source>
        <dbReference type="Proteomes" id="UP000250443"/>
    </source>
</evidence>
<dbReference type="InterPro" id="IPR008979">
    <property type="entry name" value="Galactose-bd-like_sf"/>
</dbReference>
<keyword evidence="15" id="KW-1185">Reference proteome</keyword>
<reference evidence="12 15" key="2">
    <citation type="submission" date="2020-10" db="EMBL/GenBank/DDBJ databases">
        <title>Genome sequences of Pseudomonas isolates.</title>
        <authorList>
            <person name="Wessels L."/>
            <person name="Reich F."/>
            <person name="Hammerl J."/>
        </authorList>
    </citation>
    <scope>NUCLEOTIDE SEQUENCE [LARGE SCALE GENOMIC DNA]</scope>
    <source>
        <strain evidence="12 15">20-MO00624-0</strain>
    </source>
</reference>
<dbReference type="Pfam" id="PF01483">
    <property type="entry name" value="P_proprotein"/>
    <property type="match status" value="1"/>
</dbReference>
<gene>
    <name evidence="13" type="primary">aspA_2</name>
    <name evidence="12" type="ORF">IRZ65_19235</name>
    <name evidence="13" type="ORF">NCTC11842_05273</name>
</gene>
<evidence type="ECO:0000313" key="13">
    <source>
        <dbReference type="EMBL" id="SPZ13529.1"/>
    </source>
</evidence>
<dbReference type="Gene3D" id="2.60.120.260">
    <property type="entry name" value="Galactose-binding domain-like"/>
    <property type="match status" value="1"/>
</dbReference>
<dbReference type="PROSITE" id="PS00138">
    <property type="entry name" value="SUBTILASE_SER"/>
    <property type="match status" value="1"/>
</dbReference>
<evidence type="ECO:0000256" key="5">
    <source>
        <dbReference type="ARBA" id="ARBA00022825"/>
    </source>
</evidence>
<dbReference type="GO" id="GO:0012505">
    <property type="term" value="C:endomembrane system"/>
    <property type="evidence" value="ECO:0007669"/>
    <property type="project" value="UniProtKB-ARBA"/>
</dbReference>
<evidence type="ECO:0000313" key="15">
    <source>
        <dbReference type="Proteomes" id="UP000626180"/>
    </source>
</evidence>
<evidence type="ECO:0000256" key="6">
    <source>
        <dbReference type="ARBA" id="ARBA00022837"/>
    </source>
</evidence>
<dbReference type="GO" id="GO:0016485">
    <property type="term" value="P:protein processing"/>
    <property type="evidence" value="ECO:0007669"/>
    <property type="project" value="TreeGrafter"/>
</dbReference>
<evidence type="ECO:0000256" key="1">
    <source>
        <dbReference type="ARBA" id="ARBA00005325"/>
    </source>
</evidence>
<feature type="signal peptide" evidence="10">
    <location>
        <begin position="1"/>
        <end position="25"/>
    </location>
</feature>
<dbReference type="InterPro" id="IPR034182">
    <property type="entry name" value="Kexin/furin"/>
</dbReference>
<keyword evidence="6" id="KW-0106">Calcium</keyword>
<feature type="domain" description="P/Homo B" evidence="11">
    <location>
        <begin position="464"/>
        <end position="594"/>
    </location>
</feature>
<keyword evidence="5 8" id="KW-0720">Serine protease</keyword>
<evidence type="ECO:0000259" key="11">
    <source>
        <dbReference type="PROSITE" id="PS51829"/>
    </source>
</evidence>
<feature type="compositionally biased region" description="Polar residues" evidence="9">
    <location>
        <begin position="108"/>
        <end position="125"/>
    </location>
</feature>
<dbReference type="RefSeq" id="WP_010798565.1">
    <property type="nucleotide sequence ID" value="NZ_CP069263.1"/>
</dbReference>
<dbReference type="Proteomes" id="UP000626180">
    <property type="component" value="Unassembled WGS sequence"/>
</dbReference>
<evidence type="ECO:0000256" key="2">
    <source>
        <dbReference type="ARBA" id="ARBA00022670"/>
    </source>
</evidence>
<keyword evidence="4 8" id="KW-0378">Hydrolase</keyword>
<dbReference type="EMBL" id="UAUF01000014">
    <property type="protein sequence ID" value="SPZ13529.1"/>
    <property type="molecule type" value="Genomic_DNA"/>
</dbReference>
<dbReference type="InterPro" id="IPR023828">
    <property type="entry name" value="Peptidase_S8_Ser-AS"/>
</dbReference>
<feature type="chain" id="PRO_5016155161" evidence="10">
    <location>
        <begin position="26"/>
        <end position="594"/>
    </location>
</feature>
<dbReference type="PANTHER" id="PTHR42884">
    <property type="entry name" value="PROPROTEIN CONVERTASE SUBTILISIN/KEXIN-RELATED"/>
    <property type="match status" value="1"/>
</dbReference>
<dbReference type="Gene3D" id="3.40.50.200">
    <property type="entry name" value="Peptidase S8/S53 domain"/>
    <property type="match status" value="1"/>
</dbReference>
<dbReference type="GO" id="GO:0016020">
    <property type="term" value="C:membrane"/>
    <property type="evidence" value="ECO:0007669"/>
    <property type="project" value="TreeGrafter"/>
</dbReference>
<protein>
    <submittedName>
        <fullName evidence="12">S8 family serine peptidase</fullName>
    </submittedName>
    <submittedName>
        <fullName evidence="13">Serine protease</fullName>
        <ecNumber evidence="13">3.4.21.-</ecNumber>
    </submittedName>
</protein>
<feature type="active site" description="Charge relay system" evidence="7 8">
    <location>
        <position position="130"/>
    </location>
</feature>
<proteinExistence type="inferred from homology"/>
<dbReference type="EC" id="3.4.21.-" evidence="13"/>
<feature type="active site" description="Charge relay system" evidence="7 8">
    <location>
        <position position="92"/>
    </location>
</feature>
<name>A0A2X2EYS2_PSELU</name>
<organism evidence="13 14">
    <name type="scientific">Pseudomonas luteola</name>
    <dbReference type="NCBI Taxonomy" id="47886"/>
    <lineage>
        <taxon>Bacteria</taxon>
        <taxon>Pseudomonadati</taxon>
        <taxon>Pseudomonadota</taxon>
        <taxon>Gammaproteobacteria</taxon>
        <taxon>Pseudomonadales</taxon>
        <taxon>Pseudomonadaceae</taxon>
        <taxon>Pseudomonas</taxon>
    </lineage>
</organism>
<dbReference type="InterPro" id="IPR015500">
    <property type="entry name" value="Peptidase_S8_subtilisin-rel"/>
</dbReference>
<dbReference type="PROSITE" id="PS51829">
    <property type="entry name" value="P_HOMO_B"/>
    <property type="match status" value="1"/>
</dbReference>
<keyword evidence="3 10" id="KW-0732">Signal</keyword>
<reference evidence="13 14" key="1">
    <citation type="submission" date="2018-06" db="EMBL/GenBank/DDBJ databases">
        <authorList>
            <consortium name="Pathogen Informatics"/>
            <person name="Doyle S."/>
        </authorList>
    </citation>
    <scope>NUCLEOTIDE SEQUENCE [LARGE SCALE GENOMIC DNA]</scope>
    <source>
        <strain evidence="13 14">NCTC11842</strain>
    </source>
</reference>
<dbReference type="PANTHER" id="PTHR42884:SF14">
    <property type="entry name" value="NEUROENDOCRINE CONVERTASE 1"/>
    <property type="match status" value="1"/>
</dbReference>
<dbReference type="Proteomes" id="UP000250443">
    <property type="component" value="Unassembled WGS sequence"/>
</dbReference>
<sequence length="594" mass="62734">MLSSKQPVFLLVSLFAGGVCGIAYAAEDTASSQAAQNVQNGSDPLFIYQWHLRNRGQKVIGDVTPLAGVDLRMGVLHELGIRGKNVIVGVVDDGLEIRHEDLSGNVVPNGSKNFVNGSNDPTPSVDTDEHGTSVAGIVAEMGWNGKGGRGIAPEAKLKGFNFLASDADPASQDANILYAWGSGNESKDVAVFNNSWGSSTPYYPAFSTSEQAAWERLMQSTRNGKGGIYVKSAGNSFKEFFTYTAFGRVNICSEKAAELNVTCASSTIDPNNNLITIITAAAVNARGLRSSYSTAGSSVWISGFGGEFGNQRAYNPDLTNVREAIRPTYYSPAIVTTDLMGCSRGANTANTVSNALEGSQSPIDNSCNYWGRMNGTSSAAPTVSGVVSLMLGANPKLTQRDVKYILASTARPLDPYQPVVSYGGTVIEPGWITNAAGHHFSNWYGFGLVDATAAVNKAMSFKLLPAMKDTHWKASSDPASPIGGVNAPATLRVRINQSIKVEAVQLSFQTSHMKPSNLKAVLTSPSGTKSYVMTPFSTLSDVTSGTGFTVSLAASNAFLDEPATGDWTLSLTDVVDAGGNAAKLQDFKLRVVGH</sequence>
<evidence type="ECO:0000256" key="9">
    <source>
        <dbReference type="SAM" id="MobiDB-lite"/>
    </source>
</evidence>
<dbReference type="InterPro" id="IPR002884">
    <property type="entry name" value="P_dom"/>
</dbReference>
<dbReference type="InterPro" id="IPR036852">
    <property type="entry name" value="Peptidase_S8/S53_dom_sf"/>
</dbReference>
<dbReference type="EMBL" id="JADMCD010000012">
    <property type="protein sequence ID" value="MBF8642807.1"/>
    <property type="molecule type" value="Genomic_DNA"/>
</dbReference>
<dbReference type="GO" id="GO:0004252">
    <property type="term" value="F:serine-type endopeptidase activity"/>
    <property type="evidence" value="ECO:0007669"/>
    <property type="project" value="UniProtKB-UniRule"/>
</dbReference>
<dbReference type="PROSITE" id="PS51892">
    <property type="entry name" value="SUBTILASE"/>
    <property type="match status" value="1"/>
</dbReference>
<dbReference type="SUPFAM" id="SSF49785">
    <property type="entry name" value="Galactose-binding domain-like"/>
    <property type="match status" value="1"/>
</dbReference>